<keyword evidence="2" id="KW-0732">Signal</keyword>
<evidence type="ECO:0000256" key="1">
    <source>
        <dbReference type="SAM" id="MobiDB-lite"/>
    </source>
</evidence>
<feature type="signal peptide" evidence="2">
    <location>
        <begin position="1"/>
        <end position="18"/>
    </location>
</feature>
<name>A0AAE3JZ76_9BACT</name>
<dbReference type="Proteomes" id="UP001139365">
    <property type="component" value="Unassembled WGS sequence"/>
</dbReference>
<reference evidence="3 4" key="1">
    <citation type="submission" date="2022-03" db="EMBL/GenBank/DDBJ databases">
        <title>Metagenome-assembled genomes from swine fecal metagenomes.</title>
        <authorList>
            <person name="Holman D.B."/>
            <person name="Kommadath A."/>
        </authorList>
    </citation>
    <scope>NUCLEOTIDE SEQUENCE [LARGE SCALE GENOMIC DNA]</scope>
    <source>
        <strain evidence="3">SUG147</strain>
    </source>
</reference>
<feature type="region of interest" description="Disordered" evidence="1">
    <location>
        <begin position="46"/>
        <end position="84"/>
    </location>
</feature>
<protein>
    <submittedName>
        <fullName evidence="3">WG repeat-containing protein</fullName>
    </submittedName>
</protein>
<feature type="compositionally biased region" description="Low complexity" evidence="1">
    <location>
        <begin position="46"/>
        <end position="82"/>
    </location>
</feature>
<gene>
    <name evidence="3" type="ORF">MR241_01575</name>
</gene>
<dbReference type="EMBL" id="JALEMU010000028">
    <property type="protein sequence ID" value="MCI5754966.1"/>
    <property type="molecule type" value="Genomic_DNA"/>
</dbReference>
<sequence length="582" mass="63249">MKFLKNAAVRATALLVFAAMISAVILWQAGAYDISFIKRPAPHITDTAGTTGSGDDTDPSDNTTTTPGTTEPPETEPPTDTTVSGEDAEKLLDLILSYADMKKDGWKISDGVFGQSSSIARLGFDTGNLKNKFAARKVTESKNILYRQADGTWIIKTVKDKVTLPSVRLYFGLILLDNGKSVSVYNSDGKQLIKNFTGSLVNAKTDDGDPAVMIGGKYYGINEKTGRTGEISADRIDFNALRFDSPSYFAPDTGLYPFSQYVDVLTEITTAPPTSEPPETDPPETDSGSAPGTDPEETTEGSETDPPAASEDDTSVPPETDGSSETDNVDIPVSEKKNEAGNAVTTEIDGKLYSVETVLMWGYRDAEGTTVIEPQFKTAYGFSPEGLAAAVDFEDRMIFIDRTGKIVITLAHNETVYYDKNIGMKVHQVYGEPISNGIESLGSYYFDRGYVMVRYIMRGTKSRKLFLTENRLLARNGTYFELPNGFSLVNYSDGAILLEKNGRYGFIDLDSGWITPAVYTSATPFVSGLSVVGNSEGKFGLINTEGEFVLPMYFDYISAPSSGTVAAYSEARGWELYCAVSR</sequence>
<comment type="caution">
    <text evidence="3">The sequence shown here is derived from an EMBL/GenBank/DDBJ whole genome shotgun (WGS) entry which is preliminary data.</text>
</comment>
<evidence type="ECO:0000256" key="2">
    <source>
        <dbReference type="SAM" id="SignalP"/>
    </source>
</evidence>
<dbReference type="PANTHER" id="PTHR37841:SF1">
    <property type="entry name" value="DUF3298 DOMAIN-CONTAINING PROTEIN"/>
    <property type="match status" value="1"/>
</dbReference>
<dbReference type="AlphaFoldDB" id="A0AAE3JZ76"/>
<dbReference type="PANTHER" id="PTHR37841">
    <property type="entry name" value="GLR2918 PROTEIN"/>
    <property type="match status" value="1"/>
</dbReference>
<proteinExistence type="predicted"/>
<dbReference type="Pfam" id="PF14903">
    <property type="entry name" value="WG_beta_rep"/>
    <property type="match status" value="3"/>
</dbReference>
<feature type="compositionally biased region" description="Acidic residues" evidence="1">
    <location>
        <begin position="294"/>
        <end position="303"/>
    </location>
</feature>
<dbReference type="InterPro" id="IPR032774">
    <property type="entry name" value="WG_beta_rep"/>
</dbReference>
<organism evidence="3 4">
    <name type="scientific">Candidatus Colimorpha enterica</name>
    <dbReference type="NCBI Taxonomy" id="3083063"/>
    <lineage>
        <taxon>Bacteria</taxon>
        <taxon>Pseudomonadati</taxon>
        <taxon>Bacteroidota</taxon>
        <taxon>Bacteroidia</taxon>
        <taxon>Bacteroidales</taxon>
        <taxon>Candidatus Colimorpha</taxon>
    </lineage>
</organism>
<evidence type="ECO:0000313" key="4">
    <source>
        <dbReference type="Proteomes" id="UP001139365"/>
    </source>
</evidence>
<feature type="chain" id="PRO_5041967903" evidence="2">
    <location>
        <begin position="19"/>
        <end position="582"/>
    </location>
</feature>
<feature type="region of interest" description="Disordered" evidence="1">
    <location>
        <begin position="270"/>
        <end position="342"/>
    </location>
</feature>
<accession>A0AAE3JZ76</accession>
<evidence type="ECO:0000313" key="3">
    <source>
        <dbReference type="EMBL" id="MCI5754966.1"/>
    </source>
</evidence>